<keyword evidence="8 9" id="KW-0413">Isomerase</keyword>
<proteinExistence type="inferred from homology"/>
<sequence length="203" mass="23361">MKLKICGMKFLENILEISQLEPDLLGFIFYENSSRNFEGKIPELPEKIKKAGVFVNATFEEITSKLDIHKLDYIQLHGNESPEFCLKLQNKIPIIKAFSIDENFDFKILKNYSESCTYFLFDTKGKNHGGNGMAFDWNILENYKLEKKYFLSGGISLENVSDLKEFLKKDYAKNCLGIDINSKFEIAPGLKNTEKIIAFKSKL</sequence>
<dbReference type="EC" id="5.3.1.24" evidence="3 9"/>
<dbReference type="InterPro" id="IPR013785">
    <property type="entry name" value="Aldolase_TIM"/>
</dbReference>
<dbReference type="PANTHER" id="PTHR42894:SF1">
    <property type="entry name" value="N-(5'-PHOSPHORIBOSYL)ANTHRANILATE ISOMERASE"/>
    <property type="match status" value="1"/>
</dbReference>
<dbReference type="SUPFAM" id="SSF51366">
    <property type="entry name" value="Ribulose-phoshate binding barrel"/>
    <property type="match status" value="1"/>
</dbReference>
<accession>A0A3P3W566</accession>
<dbReference type="Gene3D" id="3.20.20.70">
    <property type="entry name" value="Aldolase class I"/>
    <property type="match status" value="1"/>
</dbReference>
<evidence type="ECO:0000256" key="6">
    <source>
        <dbReference type="ARBA" id="ARBA00022822"/>
    </source>
</evidence>
<keyword evidence="5 9" id="KW-0028">Amino-acid biosynthesis</keyword>
<evidence type="ECO:0000259" key="10">
    <source>
        <dbReference type="Pfam" id="PF00697"/>
    </source>
</evidence>
<dbReference type="InterPro" id="IPR001240">
    <property type="entry name" value="PRAI_dom"/>
</dbReference>
<evidence type="ECO:0000313" key="11">
    <source>
        <dbReference type="EMBL" id="RRJ89517.1"/>
    </source>
</evidence>
<dbReference type="OrthoDB" id="9786954at2"/>
<dbReference type="Pfam" id="PF00697">
    <property type="entry name" value="PRAI"/>
    <property type="match status" value="1"/>
</dbReference>
<keyword evidence="12" id="KW-1185">Reference proteome</keyword>
<evidence type="ECO:0000256" key="9">
    <source>
        <dbReference type="HAMAP-Rule" id="MF_00135"/>
    </source>
</evidence>
<evidence type="ECO:0000256" key="5">
    <source>
        <dbReference type="ARBA" id="ARBA00022605"/>
    </source>
</evidence>
<dbReference type="PANTHER" id="PTHR42894">
    <property type="entry name" value="N-(5'-PHOSPHORIBOSYL)ANTHRANILATE ISOMERASE"/>
    <property type="match status" value="1"/>
</dbReference>
<dbReference type="InterPro" id="IPR044643">
    <property type="entry name" value="TrpF_fam"/>
</dbReference>
<protein>
    <recommendedName>
        <fullName evidence="4 9">N-(5'-phosphoribosyl)anthranilate isomerase</fullName>
        <shortName evidence="9">PRAI</shortName>
        <ecNumber evidence="3 9">5.3.1.24</ecNumber>
    </recommendedName>
</protein>
<evidence type="ECO:0000256" key="7">
    <source>
        <dbReference type="ARBA" id="ARBA00023141"/>
    </source>
</evidence>
<feature type="domain" description="N-(5'phosphoribosyl) anthranilate isomerase (PRAI)" evidence="10">
    <location>
        <begin position="4"/>
        <end position="199"/>
    </location>
</feature>
<evidence type="ECO:0000256" key="2">
    <source>
        <dbReference type="ARBA" id="ARBA00004664"/>
    </source>
</evidence>
<comment type="caution">
    <text evidence="11">The sequence shown here is derived from an EMBL/GenBank/DDBJ whole genome shotgun (WGS) entry which is preliminary data.</text>
</comment>
<evidence type="ECO:0000256" key="8">
    <source>
        <dbReference type="ARBA" id="ARBA00023235"/>
    </source>
</evidence>
<comment type="catalytic activity">
    <reaction evidence="1 9">
        <text>N-(5-phospho-beta-D-ribosyl)anthranilate = 1-(2-carboxyphenylamino)-1-deoxy-D-ribulose 5-phosphate</text>
        <dbReference type="Rhea" id="RHEA:21540"/>
        <dbReference type="ChEBI" id="CHEBI:18277"/>
        <dbReference type="ChEBI" id="CHEBI:58613"/>
        <dbReference type="EC" id="5.3.1.24"/>
    </reaction>
</comment>
<evidence type="ECO:0000313" key="12">
    <source>
        <dbReference type="Proteomes" id="UP000271937"/>
    </source>
</evidence>
<evidence type="ECO:0000256" key="1">
    <source>
        <dbReference type="ARBA" id="ARBA00001164"/>
    </source>
</evidence>
<evidence type="ECO:0000256" key="4">
    <source>
        <dbReference type="ARBA" id="ARBA00022272"/>
    </source>
</evidence>
<keyword evidence="7 9" id="KW-0057">Aromatic amino acid biosynthesis</keyword>
<comment type="similarity">
    <text evidence="9">Belongs to the TrpF family.</text>
</comment>
<dbReference type="Proteomes" id="UP000271937">
    <property type="component" value="Unassembled WGS sequence"/>
</dbReference>
<dbReference type="InterPro" id="IPR011060">
    <property type="entry name" value="RibuloseP-bd_barrel"/>
</dbReference>
<dbReference type="HAMAP" id="MF_00135">
    <property type="entry name" value="PRAI"/>
    <property type="match status" value="1"/>
</dbReference>
<dbReference type="CDD" id="cd00405">
    <property type="entry name" value="PRAI"/>
    <property type="match status" value="1"/>
</dbReference>
<dbReference type="AlphaFoldDB" id="A0A3P3W566"/>
<dbReference type="UniPathway" id="UPA00035">
    <property type="reaction ID" value="UER00042"/>
</dbReference>
<dbReference type="GO" id="GO:0000162">
    <property type="term" value="P:L-tryptophan biosynthetic process"/>
    <property type="evidence" value="ECO:0007669"/>
    <property type="project" value="UniProtKB-UniRule"/>
</dbReference>
<dbReference type="EMBL" id="RQVR01000016">
    <property type="protein sequence ID" value="RRJ89517.1"/>
    <property type="molecule type" value="Genomic_DNA"/>
</dbReference>
<comment type="pathway">
    <text evidence="2 9">Amino-acid biosynthesis; L-tryptophan biosynthesis; L-tryptophan from chorismate: step 3/5.</text>
</comment>
<keyword evidence="6 9" id="KW-0822">Tryptophan biosynthesis</keyword>
<dbReference type="GO" id="GO:0004640">
    <property type="term" value="F:phosphoribosylanthranilate isomerase activity"/>
    <property type="evidence" value="ECO:0007669"/>
    <property type="project" value="UniProtKB-UniRule"/>
</dbReference>
<reference evidence="11 12" key="1">
    <citation type="submission" date="2018-11" db="EMBL/GenBank/DDBJ databases">
        <title>Flavobacterium sp. nov., YIM 102600 draft genome.</title>
        <authorList>
            <person name="Li G."/>
            <person name="Jiang Y."/>
        </authorList>
    </citation>
    <scope>NUCLEOTIDE SEQUENCE [LARGE SCALE GENOMIC DNA]</scope>
    <source>
        <strain evidence="11 12">YIM 102600</strain>
    </source>
</reference>
<organism evidence="11 12">
    <name type="scientific">Flavobacterium macacae</name>
    <dbReference type="NCBI Taxonomy" id="2488993"/>
    <lineage>
        <taxon>Bacteria</taxon>
        <taxon>Pseudomonadati</taxon>
        <taxon>Bacteroidota</taxon>
        <taxon>Flavobacteriia</taxon>
        <taxon>Flavobacteriales</taxon>
        <taxon>Flavobacteriaceae</taxon>
        <taxon>Flavobacterium</taxon>
    </lineage>
</organism>
<name>A0A3P3W566_9FLAO</name>
<evidence type="ECO:0000256" key="3">
    <source>
        <dbReference type="ARBA" id="ARBA00012572"/>
    </source>
</evidence>
<gene>
    <name evidence="9" type="primary">trpF</name>
    <name evidence="11" type="ORF">EG849_12855</name>
</gene>